<evidence type="ECO:0000256" key="1">
    <source>
        <dbReference type="SAM" id="Phobius"/>
    </source>
</evidence>
<keyword evidence="1" id="KW-1133">Transmembrane helix</keyword>
<feature type="transmembrane region" description="Helical" evidence="1">
    <location>
        <begin position="87"/>
        <end position="106"/>
    </location>
</feature>
<evidence type="ECO:0000313" key="3">
    <source>
        <dbReference type="Proteomes" id="UP000076532"/>
    </source>
</evidence>
<proteinExistence type="predicted"/>
<reference evidence="2 3" key="1">
    <citation type="journal article" date="2016" name="Mol. Biol. Evol.">
        <title>Comparative Genomics of Early-Diverging Mushroom-Forming Fungi Provides Insights into the Origins of Lignocellulose Decay Capabilities.</title>
        <authorList>
            <person name="Nagy L.G."/>
            <person name="Riley R."/>
            <person name="Tritt A."/>
            <person name="Adam C."/>
            <person name="Daum C."/>
            <person name="Floudas D."/>
            <person name="Sun H."/>
            <person name="Yadav J.S."/>
            <person name="Pangilinan J."/>
            <person name="Larsson K.H."/>
            <person name="Matsuura K."/>
            <person name="Barry K."/>
            <person name="Labutti K."/>
            <person name="Kuo R."/>
            <person name="Ohm R.A."/>
            <person name="Bhattacharya S.S."/>
            <person name="Shirouzu T."/>
            <person name="Yoshinaga Y."/>
            <person name="Martin F.M."/>
            <person name="Grigoriev I.V."/>
            <person name="Hibbett D.S."/>
        </authorList>
    </citation>
    <scope>NUCLEOTIDE SEQUENCE [LARGE SCALE GENOMIC DNA]</scope>
    <source>
        <strain evidence="2 3">CBS 109695</strain>
    </source>
</reference>
<gene>
    <name evidence="2" type="ORF">FIBSPDRAFT_899565</name>
</gene>
<accession>A0A165ZLH0</accession>
<dbReference type="EMBL" id="KV417675">
    <property type="protein sequence ID" value="KZP10717.1"/>
    <property type="molecule type" value="Genomic_DNA"/>
</dbReference>
<dbReference type="AlphaFoldDB" id="A0A165ZLH0"/>
<sequence length="170" mass="18886">MQTQFLTWDWMLSLVVEYRMVKKCRLSFVATALSGSLAAWLLVFGYFICGDDTGDVCDARRSSKFLPLPPLRARCARRVGLVFGPGWLAVVGTGIALPFSYIFSIFSTYTHESVYDPLNNATSIPKHGVIALELDQSGLQYDRVIRATNPLNPVANVGTIVQRIITRPEV</sequence>
<keyword evidence="1" id="KW-0472">Membrane</keyword>
<keyword evidence="1" id="KW-0812">Transmembrane</keyword>
<dbReference type="Proteomes" id="UP000076532">
    <property type="component" value="Unassembled WGS sequence"/>
</dbReference>
<feature type="transmembrane region" description="Helical" evidence="1">
    <location>
        <begin position="26"/>
        <end position="48"/>
    </location>
</feature>
<protein>
    <submittedName>
        <fullName evidence="2">Uncharacterized protein</fullName>
    </submittedName>
</protein>
<keyword evidence="3" id="KW-1185">Reference proteome</keyword>
<organism evidence="2 3">
    <name type="scientific">Athelia psychrophila</name>
    <dbReference type="NCBI Taxonomy" id="1759441"/>
    <lineage>
        <taxon>Eukaryota</taxon>
        <taxon>Fungi</taxon>
        <taxon>Dikarya</taxon>
        <taxon>Basidiomycota</taxon>
        <taxon>Agaricomycotina</taxon>
        <taxon>Agaricomycetes</taxon>
        <taxon>Agaricomycetidae</taxon>
        <taxon>Atheliales</taxon>
        <taxon>Atheliaceae</taxon>
        <taxon>Athelia</taxon>
    </lineage>
</organism>
<name>A0A165ZLH0_9AGAM</name>
<evidence type="ECO:0000313" key="2">
    <source>
        <dbReference type="EMBL" id="KZP10717.1"/>
    </source>
</evidence>